<dbReference type="AlphaFoldDB" id="A0A016S8U0"/>
<sequence length="175" mass="19944">MHCSAIYCCLPFTEIFAYIASLPLPQHYLHNVQPEGKKRGSSTHFSLLAHDTLFGYLVIDCEEETRVENDDCDSCGQRIMKTMQQIGEKLLTWKFVLTLLISWESGSCDIGFISMWCLQIPELPRSLLRTAEAFKDHAVHSAVPSNRHLKCDSRFELLRGCILRIHPLCFSSSAH</sequence>
<protein>
    <submittedName>
        <fullName evidence="1">Uncharacterized protein</fullName>
    </submittedName>
</protein>
<gene>
    <name evidence="1" type="primary">Acey_s0269.g821</name>
    <name evidence="1" type="ORF">Y032_0269g821</name>
</gene>
<keyword evidence="2" id="KW-1185">Reference proteome</keyword>
<organism evidence="1 2">
    <name type="scientific">Ancylostoma ceylanicum</name>
    <dbReference type="NCBI Taxonomy" id="53326"/>
    <lineage>
        <taxon>Eukaryota</taxon>
        <taxon>Metazoa</taxon>
        <taxon>Ecdysozoa</taxon>
        <taxon>Nematoda</taxon>
        <taxon>Chromadorea</taxon>
        <taxon>Rhabditida</taxon>
        <taxon>Rhabditina</taxon>
        <taxon>Rhabditomorpha</taxon>
        <taxon>Strongyloidea</taxon>
        <taxon>Ancylostomatidae</taxon>
        <taxon>Ancylostomatinae</taxon>
        <taxon>Ancylostoma</taxon>
    </lineage>
</organism>
<proteinExistence type="predicted"/>
<accession>A0A016S8U0</accession>
<dbReference type="Proteomes" id="UP000024635">
    <property type="component" value="Unassembled WGS sequence"/>
</dbReference>
<name>A0A016S8U0_9BILA</name>
<evidence type="ECO:0000313" key="2">
    <source>
        <dbReference type="Proteomes" id="UP000024635"/>
    </source>
</evidence>
<reference evidence="2" key="1">
    <citation type="journal article" date="2015" name="Nat. Genet.">
        <title>The genome and transcriptome of the zoonotic hookworm Ancylostoma ceylanicum identify infection-specific gene families.</title>
        <authorList>
            <person name="Schwarz E.M."/>
            <person name="Hu Y."/>
            <person name="Antoshechkin I."/>
            <person name="Miller M.M."/>
            <person name="Sternberg P.W."/>
            <person name="Aroian R.V."/>
        </authorList>
    </citation>
    <scope>NUCLEOTIDE SEQUENCE</scope>
    <source>
        <strain evidence="2">HY135</strain>
    </source>
</reference>
<dbReference type="EMBL" id="JARK01001605">
    <property type="protein sequence ID" value="EYB87038.1"/>
    <property type="molecule type" value="Genomic_DNA"/>
</dbReference>
<evidence type="ECO:0000313" key="1">
    <source>
        <dbReference type="EMBL" id="EYB87038.1"/>
    </source>
</evidence>
<comment type="caution">
    <text evidence="1">The sequence shown here is derived from an EMBL/GenBank/DDBJ whole genome shotgun (WGS) entry which is preliminary data.</text>
</comment>